<evidence type="ECO:0000256" key="5">
    <source>
        <dbReference type="ARBA" id="ARBA00022927"/>
    </source>
</evidence>
<evidence type="ECO:0000313" key="10">
    <source>
        <dbReference type="EMBL" id="KAA8499856.1"/>
    </source>
</evidence>
<dbReference type="PANTHER" id="PTHR12388:SF0">
    <property type="entry name" value="MITOCHONDRIAL IMPORT INNER MEMBRANE TRANSLOCASE SUBUNIT TIM16"/>
    <property type="match status" value="1"/>
</dbReference>
<protein>
    <submittedName>
        <fullName evidence="10">Mitochondrial import inner membrane translocase subunit tim16</fullName>
    </submittedName>
</protein>
<feature type="region of interest" description="Disordered" evidence="9">
    <location>
        <begin position="109"/>
        <end position="141"/>
    </location>
</feature>
<dbReference type="InterPro" id="IPR005341">
    <property type="entry name" value="Tim16"/>
</dbReference>
<dbReference type="EMBL" id="VRMN01000001">
    <property type="protein sequence ID" value="KAA8499856.1"/>
    <property type="molecule type" value="Genomic_DNA"/>
</dbReference>
<keyword evidence="6" id="KW-0811">Translocation</keyword>
<comment type="caution">
    <text evidence="10">The sequence shown here is derived from an EMBL/GenBank/DDBJ whole genome shotgun (WGS) entry which is preliminary data.</text>
</comment>
<evidence type="ECO:0000256" key="3">
    <source>
        <dbReference type="ARBA" id="ARBA00022448"/>
    </source>
</evidence>
<evidence type="ECO:0000256" key="7">
    <source>
        <dbReference type="ARBA" id="ARBA00023128"/>
    </source>
</evidence>
<dbReference type="AlphaFoldDB" id="A0A5J4Z7Y3"/>
<feature type="compositionally biased region" description="Low complexity" evidence="9">
    <location>
        <begin position="117"/>
        <end position="132"/>
    </location>
</feature>
<accession>A0A5J4Z7Y3</accession>
<dbReference type="OMA" id="AKYLIQI"/>
<evidence type="ECO:0000256" key="6">
    <source>
        <dbReference type="ARBA" id="ARBA00023010"/>
    </source>
</evidence>
<dbReference type="PANTHER" id="PTHR12388">
    <property type="entry name" value="MITOCHONDRIA ASSOCIATED GRANULOCYTE MACROPHAGE CSF SIGNALING MOLECULE"/>
    <property type="match status" value="1"/>
</dbReference>
<dbReference type="OrthoDB" id="10262892at2759"/>
<keyword evidence="7" id="KW-0496">Mitochondrion</keyword>
<dbReference type="GO" id="GO:0030150">
    <property type="term" value="P:protein import into mitochondrial matrix"/>
    <property type="evidence" value="ECO:0007669"/>
    <property type="project" value="InterPro"/>
</dbReference>
<evidence type="ECO:0000256" key="1">
    <source>
        <dbReference type="ARBA" id="ARBA00004637"/>
    </source>
</evidence>
<dbReference type="Gene3D" id="1.10.287.110">
    <property type="entry name" value="DnaJ domain"/>
    <property type="match status" value="1"/>
</dbReference>
<organism evidence="10 11">
    <name type="scientific">Porphyridium purpureum</name>
    <name type="common">Red alga</name>
    <name type="synonym">Porphyridium cruentum</name>
    <dbReference type="NCBI Taxonomy" id="35688"/>
    <lineage>
        <taxon>Eukaryota</taxon>
        <taxon>Rhodophyta</taxon>
        <taxon>Bangiophyceae</taxon>
        <taxon>Porphyridiales</taxon>
        <taxon>Porphyridiaceae</taxon>
        <taxon>Porphyridium</taxon>
    </lineage>
</organism>
<dbReference type="GO" id="GO:0005744">
    <property type="term" value="C:TIM23 mitochondrial import inner membrane translocase complex"/>
    <property type="evidence" value="ECO:0007669"/>
    <property type="project" value="InterPro"/>
</dbReference>
<name>A0A5J4Z7Y3_PORPP</name>
<keyword evidence="8" id="KW-0472">Membrane</keyword>
<evidence type="ECO:0000313" key="11">
    <source>
        <dbReference type="Proteomes" id="UP000324585"/>
    </source>
</evidence>
<keyword evidence="3" id="KW-0813">Transport</keyword>
<gene>
    <name evidence="10" type="ORF">FVE85_7441</name>
</gene>
<comment type="subcellular location">
    <subcellularLocation>
        <location evidence="1">Mitochondrion inner membrane</location>
        <topology evidence="1">Peripheral membrane protein</topology>
    </subcellularLocation>
</comment>
<evidence type="ECO:0000256" key="8">
    <source>
        <dbReference type="ARBA" id="ARBA00023136"/>
    </source>
</evidence>
<reference evidence="11" key="1">
    <citation type="journal article" date="2019" name="Nat. Commun.">
        <title>Expansion of phycobilisome linker gene families in mesophilic red algae.</title>
        <authorList>
            <person name="Lee J."/>
            <person name="Kim D."/>
            <person name="Bhattacharya D."/>
            <person name="Yoon H.S."/>
        </authorList>
    </citation>
    <scope>NUCLEOTIDE SEQUENCE [LARGE SCALE GENOMIC DNA]</scope>
    <source>
        <strain evidence="11">CCMP 1328</strain>
    </source>
</reference>
<keyword evidence="5" id="KW-0653">Protein transport</keyword>
<keyword evidence="4" id="KW-0999">Mitochondrion inner membrane</keyword>
<dbReference type="Pfam" id="PF03656">
    <property type="entry name" value="Pam16"/>
    <property type="match status" value="1"/>
</dbReference>
<comment type="similarity">
    <text evidence="2">Belongs to the TIM16/PAM16 family.</text>
</comment>
<dbReference type="InterPro" id="IPR036869">
    <property type="entry name" value="J_dom_sf"/>
</dbReference>
<evidence type="ECO:0000256" key="4">
    <source>
        <dbReference type="ARBA" id="ARBA00022792"/>
    </source>
</evidence>
<keyword evidence="11" id="KW-1185">Reference proteome</keyword>
<dbReference type="Proteomes" id="UP000324585">
    <property type="component" value="Unassembled WGS sequence"/>
</dbReference>
<proteinExistence type="inferred from homology"/>
<sequence>MAARIIAQIIVVGGSVLLRGFVQAYREALQNAPKGAAGARAATQRVRGKMDPDMASEILALSKSSGLKEIDERFLKMYQANDPSKGGSQYLQYKIFSARNALVEAALERGERFPEEAQSSSSGGAAAGDAGSENQEKGTGR</sequence>
<evidence type="ECO:0000256" key="2">
    <source>
        <dbReference type="ARBA" id="ARBA00008817"/>
    </source>
</evidence>
<evidence type="ECO:0000256" key="9">
    <source>
        <dbReference type="SAM" id="MobiDB-lite"/>
    </source>
</evidence>